<feature type="compositionally biased region" description="Basic and acidic residues" evidence="1">
    <location>
        <begin position="13"/>
        <end position="38"/>
    </location>
</feature>
<dbReference type="InterPro" id="IPR027417">
    <property type="entry name" value="P-loop_NTPase"/>
</dbReference>
<dbReference type="EMBL" id="QWIN01000037">
    <property type="protein sequence ID" value="RMY61379.1"/>
    <property type="molecule type" value="Genomic_DNA"/>
</dbReference>
<gene>
    <name evidence="3" type="ORF">D0865_01024</name>
</gene>
<evidence type="ECO:0000313" key="4">
    <source>
        <dbReference type="Proteomes" id="UP000270230"/>
    </source>
</evidence>
<protein>
    <recommendedName>
        <fullName evidence="2">AAA+ ATPase domain-containing protein</fullName>
    </recommendedName>
</protein>
<dbReference type="InterPro" id="IPR003593">
    <property type="entry name" value="AAA+_ATPase"/>
</dbReference>
<comment type="caution">
    <text evidence="3">The sequence shown here is derived from an EMBL/GenBank/DDBJ whole genome shotgun (WGS) entry which is preliminary data.</text>
</comment>
<feature type="region of interest" description="Disordered" evidence="1">
    <location>
        <begin position="975"/>
        <end position="1007"/>
    </location>
</feature>
<feature type="compositionally biased region" description="Polar residues" evidence="1">
    <location>
        <begin position="41"/>
        <end position="69"/>
    </location>
</feature>
<dbReference type="Pfam" id="PF00004">
    <property type="entry name" value="AAA"/>
    <property type="match status" value="1"/>
</dbReference>
<dbReference type="AlphaFoldDB" id="A0A3M7DAT4"/>
<feature type="compositionally biased region" description="Polar residues" evidence="1">
    <location>
        <begin position="1"/>
        <end position="12"/>
    </location>
</feature>
<feature type="region of interest" description="Disordered" evidence="1">
    <location>
        <begin position="1028"/>
        <end position="1057"/>
    </location>
</feature>
<feature type="region of interest" description="Disordered" evidence="1">
    <location>
        <begin position="251"/>
        <end position="285"/>
    </location>
</feature>
<dbReference type="InterPro" id="IPR003959">
    <property type="entry name" value="ATPase_AAA_core"/>
</dbReference>
<dbReference type="SMART" id="SM00382">
    <property type="entry name" value="AAA"/>
    <property type="match status" value="1"/>
</dbReference>
<sequence length="1057" mass="118840">MAAHGETQTTPSDHADAELESDCRKDDRRDLPQRELGVKSEVTSQADDSLPTQSSVRRQLQQETGGSESAITYPEHLKICSSCIEHELSIRKERIKDLEKLKKLHGKTVDEGGDDRQADFKREITLTKIPTGKYREIKDWPAGAFGNASVLLYSADGAEFGIRRVENLDRPETTPVGATRPLSTTDSLRSIGGINEDVPFRLVINSSELLNILNKITEDESILSNPVHVRPFKYLLTHETKIRDALDSLRRKMDKPVSPSFSGTKEASSPAAEDRVSQGRTIPDVDGVPVTERNVKLLACLISFVDEQMQDLTFMRKQIDAGTLLNISFEYLLHLFRPGDLVFAGPHLPNEERRAYRVLYVTGGRPVLESADERWQRLGKGPEYFGRQERPRIGGFELLPDDFVSQGQQGKATKMSPLVIDCFYMDYDGYKFGPRPQRFIIPDFSGYKKIADLDVAPARFNPTCEDVRRKLRKRGRDFMGCVNSTHKEYHGSVLSECVAILDAQRNEKNFFLYPTMKSEVFQLDCECMIDQKATLDRYIPLNSEEAKGVSITNKLGFHGGVISRPTDSEIGEHFDRLKNKPNETDMYDDSRFDLDLRTRYVERTALLTSSKVLTNEEQIELLPLRVFGYALQQRKWCAFNVLRLEDPAAMKEKERNKAFDDLVLPQEHRRSIQALVKYQVRDSSRENGVSPSNEVKAPQSMPESFDVINGKGQGLVLLFHGAPGVGKTSTAESVAIQLQRPLLPITCGDLGQGAMDVEQNLSTFFALGAKWQCVVLLDEADVFLARRMTGDLGRNSLVSIFLRQVEYYSGVLILTTNRVGEFDEAFVSRIHMKLHFPTLDERSTMEVWDMNLRRLREGSHVDMRSKAIKKFAEEYWKQNEATPGRQWNGRQIKNAFQTAVALAYWDWEEANQKATANGKAVKEKPVLRKSHFEDVAKTSMHFDDSMDKLYGAVGPDGKRRKGAYIREAERLRYRHDDRAQELTPQTSCARGGGSSTAGRPASATANASTLTVDDLQRQLDALKAGTPVQALSSATAGASKDDVSSSENSSDEDSDED</sequence>
<dbReference type="InterPro" id="IPR054289">
    <property type="entry name" value="DUF7025"/>
</dbReference>
<dbReference type="PANTHER" id="PTHR46411:SF3">
    <property type="entry name" value="AAA+ ATPASE DOMAIN-CONTAINING PROTEIN"/>
    <property type="match status" value="1"/>
</dbReference>
<dbReference type="GO" id="GO:0016887">
    <property type="term" value="F:ATP hydrolysis activity"/>
    <property type="evidence" value="ECO:0007669"/>
    <property type="project" value="InterPro"/>
</dbReference>
<evidence type="ECO:0000313" key="3">
    <source>
        <dbReference type="EMBL" id="RMY61379.1"/>
    </source>
</evidence>
<organism evidence="3 4">
    <name type="scientific">Hortaea werneckii</name>
    <name type="common">Black yeast</name>
    <name type="synonym">Cladosporium werneckii</name>
    <dbReference type="NCBI Taxonomy" id="91943"/>
    <lineage>
        <taxon>Eukaryota</taxon>
        <taxon>Fungi</taxon>
        <taxon>Dikarya</taxon>
        <taxon>Ascomycota</taxon>
        <taxon>Pezizomycotina</taxon>
        <taxon>Dothideomycetes</taxon>
        <taxon>Dothideomycetidae</taxon>
        <taxon>Mycosphaerellales</taxon>
        <taxon>Teratosphaeriaceae</taxon>
        <taxon>Hortaea</taxon>
    </lineage>
</organism>
<dbReference type="GO" id="GO:0005524">
    <property type="term" value="F:ATP binding"/>
    <property type="evidence" value="ECO:0007669"/>
    <property type="project" value="InterPro"/>
</dbReference>
<accession>A0A3M7DAT4</accession>
<dbReference type="Pfam" id="PF23232">
    <property type="entry name" value="AAA_lid_13"/>
    <property type="match status" value="1"/>
</dbReference>
<dbReference type="InterPro" id="IPR056599">
    <property type="entry name" value="AAA_lid_fung"/>
</dbReference>
<dbReference type="Pfam" id="PF22942">
    <property type="entry name" value="DUF7025"/>
    <property type="match status" value="1"/>
</dbReference>
<name>A0A3M7DAT4_HORWE</name>
<dbReference type="PANTHER" id="PTHR46411">
    <property type="entry name" value="FAMILY ATPASE, PUTATIVE-RELATED"/>
    <property type="match status" value="1"/>
</dbReference>
<feature type="region of interest" description="Disordered" evidence="1">
    <location>
        <begin position="1"/>
        <end position="69"/>
    </location>
</feature>
<proteinExistence type="predicted"/>
<evidence type="ECO:0000259" key="2">
    <source>
        <dbReference type="SMART" id="SM00382"/>
    </source>
</evidence>
<dbReference type="OrthoDB" id="10042665at2759"/>
<dbReference type="Proteomes" id="UP000270230">
    <property type="component" value="Unassembled WGS sequence"/>
</dbReference>
<dbReference type="Gene3D" id="3.40.50.300">
    <property type="entry name" value="P-loop containing nucleotide triphosphate hydrolases"/>
    <property type="match status" value="1"/>
</dbReference>
<dbReference type="SUPFAM" id="SSF52540">
    <property type="entry name" value="P-loop containing nucleoside triphosphate hydrolases"/>
    <property type="match status" value="1"/>
</dbReference>
<feature type="domain" description="AAA+ ATPase" evidence="2">
    <location>
        <begin position="713"/>
        <end position="840"/>
    </location>
</feature>
<reference evidence="3 4" key="1">
    <citation type="journal article" date="2018" name="BMC Genomics">
        <title>Genomic evidence for intraspecific hybridization in a clonal and extremely halotolerant yeast.</title>
        <authorList>
            <person name="Gostincar C."/>
            <person name="Stajich J.E."/>
            <person name="Zupancic J."/>
            <person name="Zalar P."/>
            <person name="Gunde-Cimerman N."/>
        </authorList>
    </citation>
    <scope>NUCLEOTIDE SEQUENCE [LARGE SCALE GENOMIC DNA]</scope>
    <source>
        <strain evidence="3 4">EXF-151</strain>
    </source>
</reference>
<evidence type="ECO:0000256" key="1">
    <source>
        <dbReference type="SAM" id="MobiDB-lite"/>
    </source>
</evidence>